<dbReference type="GO" id="GO:0009253">
    <property type="term" value="P:peptidoglycan catabolic process"/>
    <property type="evidence" value="ECO:0007669"/>
    <property type="project" value="InterPro"/>
</dbReference>
<evidence type="ECO:0000256" key="3">
    <source>
        <dbReference type="ARBA" id="ARBA00023295"/>
    </source>
</evidence>
<dbReference type="PANTHER" id="PTHR34135">
    <property type="entry name" value="LYSOZYME"/>
    <property type="match status" value="1"/>
</dbReference>
<feature type="region of interest" description="Disordered" evidence="4">
    <location>
        <begin position="181"/>
        <end position="204"/>
    </location>
</feature>
<dbReference type="InterPro" id="IPR002053">
    <property type="entry name" value="Glyco_hydro_25"/>
</dbReference>
<dbReference type="RefSeq" id="WP_190132827.1">
    <property type="nucleotide sequence ID" value="NZ_BNBD01000019.1"/>
</dbReference>
<dbReference type="SMART" id="SM00641">
    <property type="entry name" value="Glyco_25"/>
    <property type="match status" value="1"/>
</dbReference>
<dbReference type="Proteomes" id="UP000638313">
    <property type="component" value="Unassembled WGS sequence"/>
</dbReference>
<dbReference type="PROSITE" id="PS51904">
    <property type="entry name" value="GLYCOSYL_HYDROL_F25_2"/>
    <property type="match status" value="1"/>
</dbReference>
<name>A0A919EG34_9ACTN</name>
<dbReference type="GO" id="GO:0016998">
    <property type="term" value="P:cell wall macromolecule catabolic process"/>
    <property type="evidence" value="ECO:0007669"/>
    <property type="project" value="InterPro"/>
</dbReference>
<dbReference type="GO" id="GO:0016052">
    <property type="term" value="P:carbohydrate catabolic process"/>
    <property type="evidence" value="ECO:0007669"/>
    <property type="project" value="TreeGrafter"/>
</dbReference>
<evidence type="ECO:0000256" key="2">
    <source>
        <dbReference type="ARBA" id="ARBA00022801"/>
    </source>
</evidence>
<sequence>MLHGIDVSSYNSANYSTSGLDFVFVKVTEGTSYTNPKWVVQRDRARRAGLVVGYYHYLSPGSMRAQGDYFLDRIALRAGDVLALDWEHPDVWGGDKDRWLAHVKAEAPGHRVVLYCNRDFWFNRDTTDNCGDGLWIADPDRPAGNPGVQHPWTFHQYSWAGGLDRNVARFDTRAQLRAWAGAPATDDEPGDDDTGDVPAGDCGE</sequence>
<reference evidence="5" key="2">
    <citation type="submission" date="2020-09" db="EMBL/GenBank/DDBJ databases">
        <authorList>
            <person name="Sun Q."/>
            <person name="Ohkuma M."/>
        </authorList>
    </citation>
    <scope>NUCLEOTIDE SEQUENCE</scope>
    <source>
        <strain evidence="5">JCM 4059</strain>
    </source>
</reference>
<dbReference type="Gene3D" id="3.20.20.80">
    <property type="entry name" value="Glycosidases"/>
    <property type="match status" value="1"/>
</dbReference>
<dbReference type="GO" id="GO:0003796">
    <property type="term" value="F:lysozyme activity"/>
    <property type="evidence" value="ECO:0007669"/>
    <property type="project" value="InterPro"/>
</dbReference>
<dbReference type="Pfam" id="PF01183">
    <property type="entry name" value="Glyco_hydro_25"/>
    <property type="match status" value="1"/>
</dbReference>
<keyword evidence="6" id="KW-1185">Reference proteome</keyword>
<gene>
    <name evidence="5" type="ORF">GCM10010218_59020</name>
</gene>
<organism evidence="5 6">
    <name type="scientific">Streptomyces mashuensis</name>
    <dbReference type="NCBI Taxonomy" id="33904"/>
    <lineage>
        <taxon>Bacteria</taxon>
        <taxon>Bacillati</taxon>
        <taxon>Actinomycetota</taxon>
        <taxon>Actinomycetes</taxon>
        <taxon>Kitasatosporales</taxon>
        <taxon>Streptomycetaceae</taxon>
        <taxon>Streptomyces</taxon>
    </lineage>
</organism>
<evidence type="ECO:0000313" key="5">
    <source>
        <dbReference type="EMBL" id="GHF69890.1"/>
    </source>
</evidence>
<evidence type="ECO:0000256" key="4">
    <source>
        <dbReference type="SAM" id="MobiDB-lite"/>
    </source>
</evidence>
<comment type="caution">
    <text evidence="5">The sequence shown here is derived from an EMBL/GenBank/DDBJ whole genome shotgun (WGS) entry which is preliminary data.</text>
</comment>
<evidence type="ECO:0000256" key="1">
    <source>
        <dbReference type="ARBA" id="ARBA00010646"/>
    </source>
</evidence>
<keyword evidence="2 5" id="KW-0378">Hydrolase</keyword>
<dbReference type="InterPro" id="IPR017853">
    <property type="entry name" value="GH"/>
</dbReference>
<dbReference type="AlphaFoldDB" id="A0A919EG34"/>
<comment type="similarity">
    <text evidence="1">Belongs to the glycosyl hydrolase 25 family.</text>
</comment>
<dbReference type="CDD" id="cd00599">
    <property type="entry name" value="GH25_muramidase"/>
    <property type="match status" value="1"/>
</dbReference>
<dbReference type="InterPro" id="IPR018077">
    <property type="entry name" value="Glyco_hydro_fam25_subgr"/>
</dbReference>
<feature type="compositionally biased region" description="Acidic residues" evidence="4">
    <location>
        <begin position="185"/>
        <end position="195"/>
    </location>
</feature>
<accession>A0A919EG34</accession>
<evidence type="ECO:0000313" key="6">
    <source>
        <dbReference type="Proteomes" id="UP000638313"/>
    </source>
</evidence>
<dbReference type="PANTHER" id="PTHR34135:SF2">
    <property type="entry name" value="LYSOZYME"/>
    <property type="match status" value="1"/>
</dbReference>
<keyword evidence="3" id="KW-0326">Glycosidase</keyword>
<dbReference type="EMBL" id="BNBD01000019">
    <property type="protein sequence ID" value="GHF69890.1"/>
    <property type="molecule type" value="Genomic_DNA"/>
</dbReference>
<reference evidence="5" key="1">
    <citation type="journal article" date="2014" name="Int. J. Syst. Evol. Microbiol.">
        <title>Complete genome sequence of Corynebacterium casei LMG S-19264T (=DSM 44701T), isolated from a smear-ripened cheese.</title>
        <authorList>
            <consortium name="US DOE Joint Genome Institute (JGI-PGF)"/>
            <person name="Walter F."/>
            <person name="Albersmeier A."/>
            <person name="Kalinowski J."/>
            <person name="Ruckert C."/>
        </authorList>
    </citation>
    <scope>NUCLEOTIDE SEQUENCE</scope>
    <source>
        <strain evidence="5">JCM 4059</strain>
    </source>
</reference>
<dbReference type="SUPFAM" id="SSF51445">
    <property type="entry name" value="(Trans)glycosidases"/>
    <property type="match status" value="1"/>
</dbReference>
<proteinExistence type="inferred from homology"/>
<protein>
    <submittedName>
        <fullName evidence="5">Hydrolase</fullName>
    </submittedName>
</protein>